<feature type="region of interest" description="Disordered" evidence="1">
    <location>
        <begin position="503"/>
        <end position="546"/>
    </location>
</feature>
<name>A0A6P6RRI8_9EIME</name>
<dbReference type="AlphaFoldDB" id="A0A6P6RRI8"/>
<evidence type="ECO:0000313" key="2">
    <source>
        <dbReference type="Proteomes" id="UP000515125"/>
    </source>
</evidence>
<proteinExistence type="predicted"/>
<keyword evidence="2" id="KW-1185">Reference proteome</keyword>
<reference evidence="3" key="1">
    <citation type="submission" date="2025-08" db="UniProtKB">
        <authorList>
            <consortium name="RefSeq"/>
        </authorList>
    </citation>
    <scope>IDENTIFICATION</scope>
</reference>
<sequence length="557" mass="61124">MGSSWVALEQQQHQLECLHNALSFCEERSAMGRALRCREAAIRSRLLLDQLHQQKDLEKHRQQRNKELINEAVGWSIKKCMIVRFPAEDRLASCLAELHKDMQKRLSPSTFAFASTTVPISLDIFGNAVVLARNSRANCDERYCVGWFAICHVALGIGGIHFATIDGPSHVGAHREKCTLVRDSKKCTVEDAPVSRKENSTKEVKQATPLASEARSHAITLQDVLYEGTAHAADARGPIKARAITPMQSQQGFCSSTQRTAIKSGARSHLAVLGFGPSCITTAGGIHDGEECGTTLSIPEELPGNNKQKTLPPSQPQRLIAYLKQGYNSSTSQCTEKPSLKPEGIKKTKNTKNFQQSIIGEQHWLNLAHQVSAMQLMLLQIQSQQQTRRKHRNHRRPETTGGMMDPHYLTRGLPDDENPSLRRPIRKLVQMPTSALKAPEICTVQRSHDEAGSVPDTKRVTGLCQTISPTAVDRLLCFTPTAASVSGKSALGSKMHCGSAAIHQVRSRSGTPLRQADQSNEKGGTEVPAQRTETTASITDKTRPALQQLSVMAKPAV</sequence>
<dbReference type="OrthoDB" id="346039at2759"/>
<gene>
    <name evidence="3" type="primary">LOC34620730</name>
</gene>
<dbReference type="GeneID" id="34620730"/>
<feature type="compositionally biased region" description="Polar residues" evidence="1">
    <location>
        <begin position="531"/>
        <end position="546"/>
    </location>
</feature>
<evidence type="ECO:0000313" key="3">
    <source>
        <dbReference type="RefSeq" id="XP_026190428.1"/>
    </source>
</evidence>
<evidence type="ECO:0000256" key="1">
    <source>
        <dbReference type="SAM" id="MobiDB-lite"/>
    </source>
</evidence>
<dbReference type="Proteomes" id="UP000515125">
    <property type="component" value="Unplaced"/>
</dbReference>
<dbReference type="RefSeq" id="XP_026190428.1">
    <property type="nucleotide sequence ID" value="XM_026334643.1"/>
</dbReference>
<protein>
    <submittedName>
        <fullName evidence="3">Uncharacterized protein LOC34620730</fullName>
    </submittedName>
</protein>
<organism evidence="2 3">
    <name type="scientific">Cyclospora cayetanensis</name>
    <dbReference type="NCBI Taxonomy" id="88456"/>
    <lineage>
        <taxon>Eukaryota</taxon>
        <taxon>Sar</taxon>
        <taxon>Alveolata</taxon>
        <taxon>Apicomplexa</taxon>
        <taxon>Conoidasida</taxon>
        <taxon>Coccidia</taxon>
        <taxon>Eucoccidiorida</taxon>
        <taxon>Eimeriorina</taxon>
        <taxon>Eimeriidae</taxon>
        <taxon>Cyclospora</taxon>
    </lineage>
</organism>
<feature type="compositionally biased region" description="Polar residues" evidence="1">
    <location>
        <begin position="507"/>
        <end position="518"/>
    </location>
</feature>
<accession>A0A6P6RRI8</accession>
<feature type="region of interest" description="Disordered" evidence="1">
    <location>
        <begin position="191"/>
        <end position="211"/>
    </location>
</feature>
<feature type="compositionally biased region" description="Basic and acidic residues" evidence="1">
    <location>
        <begin position="191"/>
        <end position="205"/>
    </location>
</feature>
<feature type="region of interest" description="Disordered" evidence="1">
    <location>
        <begin position="387"/>
        <end position="421"/>
    </location>
</feature>